<dbReference type="InParanoid" id="D8RQI2"/>
<organism evidence="2">
    <name type="scientific">Selaginella moellendorffii</name>
    <name type="common">Spikemoss</name>
    <dbReference type="NCBI Taxonomy" id="88036"/>
    <lineage>
        <taxon>Eukaryota</taxon>
        <taxon>Viridiplantae</taxon>
        <taxon>Streptophyta</taxon>
        <taxon>Embryophyta</taxon>
        <taxon>Tracheophyta</taxon>
        <taxon>Lycopodiopsida</taxon>
        <taxon>Selaginellales</taxon>
        <taxon>Selaginellaceae</taxon>
        <taxon>Selaginella</taxon>
    </lineage>
</organism>
<evidence type="ECO:0000313" key="1">
    <source>
        <dbReference type="EMBL" id="EFJ25452.1"/>
    </source>
</evidence>
<protein>
    <submittedName>
        <fullName evidence="1">Uncharacterized protein</fullName>
    </submittedName>
</protein>
<name>D8RQI2_SELML</name>
<proteinExistence type="predicted"/>
<dbReference type="EMBL" id="GL377586">
    <property type="protein sequence ID" value="EFJ25452.1"/>
    <property type="molecule type" value="Genomic_DNA"/>
</dbReference>
<dbReference type="AlphaFoldDB" id="D8RQI2"/>
<sequence length="387" mass="43923">MDITGVEEQGDSGDELHQVSLKTSLSPEILASGYAAMTAEVLKAMDSANFIMLQHEEVSALQDATTTLEVQWLKHKLLGFFGMESTTGGEIFLRHVLFSQAMPHWQDWESVLLQLGLLETQYEGSINMPLLIVESTIAWFIGKKTYVGIGGAAQQLKELFDTAETLYCKFSHFCIEKAILWPYRLARTYLKPSCILEATIDVAGPYAKAIREVVCQIPGSGSFVLQTCGLFMLREGAMYWHPKMKVHSRMLRQEEYLAGVQLQHWQLQLERFQTRITDDLPEEDCMRWTSRHAHHIFGMHSTNCKAMEACVATVALPIHRAKCNGKFTLRWLPTLNTHGSSSEALQESSIVRWAFIHWDKCFVTGLLDMSPKELSKFHHFAVDSLEF</sequence>
<reference evidence="1 2" key="1">
    <citation type="journal article" date="2011" name="Science">
        <title>The Selaginella genome identifies genetic changes associated with the evolution of vascular plants.</title>
        <authorList>
            <person name="Banks J.A."/>
            <person name="Nishiyama T."/>
            <person name="Hasebe M."/>
            <person name="Bowman J.L."/>
            <person name="Gribskov M."/>
            <person name="dePamphilis C."/>
            <person name="Albert V.A."/>
            <person name="Aono N."/>
            <person name="Aoyama T."/>
            <person name="Ambrose B.A."/>
            <person name="Ashton N.W."/>
            <person name="Axtell M.J."/>
            <person name="Barker E."/>
            <person name="Barker M.S."/>
            <person name="Bennetzen J.L."/>
            <person name="Bonawitz N.D."/>
            <person name="Chapple C."/>
            <person name="Cheng C."/>
            <person name="Correa L.G."/>
            <person name="Dacre M."/>
            <person name="DeBarry J."/>
            <person name="Dreyer I."/>
            <person name="Elias M."/>
            <person name="Engstrom E.M."/>
            <person name="Estelle M."/>
            <person name="Feng L."/>
            <person name="Finet C."/>
            <person name="Floyd S.K."/>
            <person name="Frommer W.B."/>
            <person name="Fujita T."/>
            <person name="Gramzow L."/>
            <person name="Gutensohn M."/>
            <person name="Harholt J."/>
            <person name="Hattori M."/>
            <person name="Heyl A."/>
            <person name="Hirai T."/>
            <person name="Hiwatashi Y."/>
            <person name="Ishikawa M."/>
            <person name="Iwata M."/>
            <person name="Karol K.G."/>
            <person name="Koehler B."/>
            <person name="Kolukisaoglu U."/>
            <person name="Kubo M."/>
            <person name="Kurata T."/>
            <person name="Lalonde S."/>
            <person name="Li K."/>
            <person name="Li Y."/>
            <person name="Litt A."/>
            <person name="Lyons E."/>
            <person name="Manning G."/>
            <person name="Maruyama T."/>
            <person name="Michael T.P."/>
            <person name="Mikami K."/>
            <person name="Miyazaki S."/>
            <person name="Morinaga S."/>
            <person name="Murata T."/>
            <person name="Mueller-Roeber B."/>
            <person name="Nelson D.R."/>
            <person name="Obara M."/>
            <person name="Oguri Y."/>
            <person name="Olmstead R.G."/>
            <person name="Onodera N."/>
            <person name="Petersen B.L."/>
            <person name="Pils B."/>
            <person name="Prigge M."/>
            <person name="Rensing S.A."/>
            <person name="Riano-Pachon D.M."/>
            <person name="Roberts A.W."/>
            <person name="Sato Y."/>
            <person name="Scheller H.V."/>
            <person name="Schulz B."/>
            <person name="Schulz C."/>
            <person name="Shakirov E.V."/>
            <person name="Shibagaki N."/>
            <person name="Shinohara N."/>
            <person name="Shippen D.E."/>
            <person name="Soerensen I."/>
            <person name="Sotooka R."/>
            <person name="Sugimoto N."/>
            <person name="Sugita M."/>
            <person name="Sumikawa N."/>
            <person name="Tanurdzic M."/>
            <person name="Theissen G."/>
            <person name="Ulvskov P."/>
            <person name="Wakazuki S."/>
            <person name="Weng J.K."/>
            <person name="Willats W.W."/>
            <person name="Wipf D."/>
            <person name="Wolf P.G."/>
            <person name="Yang L."/>
            <person name="Zimmer A.D."/>
            <person name="Zhu Q."/>
            <person name="Mitros T."/>
            <person name="Hellsten U."/>
            <person name="Loque D."/>
            <person name="Otillar R."/>
            <person name="Salamov A."/>
            <person name="Schmutz J."/>
            <person name="Shapiro H."/>
            <person name="Lindquist E."/>
            <person name="Lucas S."/>
            <person name="Rokhsar D."/>
            <person name="Grigoriev I.V."/>
        </authorList>
    </citation>
    <scope>NUCLEOTIDE SEQUENCE [LARGE SCALE GENOMIC DNA]</scope>
</reference>
<dbReference type="Gramene" id="EFJ25452">
    <property type="protein sequence ID" value="EFJ25452"/>
    <property type="gene ID" value="SELMODRAFT_413514"/>
</dbReference>
<gene>
    <name evidence="1" type="ORF">SELMODRAFT_413514</name>
</gene>
<dbReference type="Proteomes" id="UP000001514">
    <property type="component" value="Unassembled WGS sequence"/>
</dbReference>
<evidence type="ECO:0000313" key="2">
    <source>
        <dbReference type="Proteomes" id="UP000001514"/>
    </source>
</evidence>
<dbReference type="KEGG" id="smo:SELMODRAFT_413514"/>
<dbReference type="HOGENOM" id="CLU_744741_0_0_1"/>
<accession>D8RQI2</accession>
<keyword evidence="2" id="KW-1185">Reference proteome</keyword>